<protein>
    <recommendedName>
        <fullName evidence="3">Transposase</fullName>
    </recommendedName>
</protein>
<organism evidence="1 2">
    <name type="scientific">Chryseobacterium zhengzhouense</name>
    <dbReference type="NCBI Taxonomy" id="1636086"/>
    <lineage>
        <taxon>Bacteria</taxon>
        <taxon>Pseudomonadati</taxon>
        <taxon>Bacteroidota</taxon>
        <taxon>Flavobacteriia</taxon>
        <taxon>Flavobacteriales</taxon>
        <taxon>Weeksellaceae</taxon>
        <taxon>Chryseobacterium group</taxon>
        <taxon>Chryseobacterium</taxon>
    </lineage>
</organism>
<dbReference type="Proteomes" id="UP001596550">
    <property type="component" value="Unassembled WGS sequence"/>
</dbReference>
<reference evidence="2" key="1">
    <citation type="journal article" date="2019" name="Int. J. Syst. Evol. Microbiol.">
        <title>The Global Catalogue of Microorganisms (GCM) 10K type strain sequencing project: providing services to taxonomists for standard genome sequencing and annotation.</title>
        <authorList>
            <consortium name="The Broad Institute Genomics Platform"/>
            <consortium name="The Broad Institute Genome Sequencing Center for Infectious Disease"/>
            <person name="Wu L."/>
            <person name="Ma J."/>
        </authorList>
    </citation>
    <scope>NUCLEOTIDE SEQUENCE [LARGE SCALE GENOMIC DNA]</scope>
    <source>
        <strain evidence="2">CCUG 54781</strain>
    </source>
</reference>
<accession>A0ABW2LWJ2</accession>
<keyword evidence="2" id="KW-1185">Reference proteome</keyword>
<comment type="caution">
    <text evidence="1">The sequence shown here is derived from an EMBL/GenBank/DDBJ whole genome shotgun (WGS) entry which is preliminary data.</text>
</comment>
<name>A0ABW2LWJ2_9FLAO</name>
<evidence type="ECO:0000313" key="1">
    <source>
        <dbReference type="EMBL" id="MFC7346934.1"/>
    </source>
</evidence>
<sequence>MKSTDFINGIYKECITNQIELYENLLENTQNATDPIWIETIKIYKSLTNEEKISILKFFKIIEVNTVASLLSIIDGDKAIYDDFISFDLIPQNSENISGNLTNEFLQKDDMTD</sequence>
<dbReference type="EMBL" id="JBHTCR010000003">
    <property type="protein sequence ID" value="MFC7346934.1"/>
    <property type="molecule type" value="Genomic_DNA"/>
</dbReference>
<proteinExistence type="predicted"/>
<gene>
    <name evidence="1" type="ORF">ACFQO9_09430</name>
</gene>
<evidence type="ECO:0008006" key="3">
    <source>
        <dbReference type="Google" id="ProtNLM"/>
    </source>
</evidence>
<evidence type="ECO:0000313" key="2">
    <source>
        <dbReference type="Proteomes" id="UP001596550"/>
    </source>
</evidence>
<dbReference type="RefSeq" id="WP_378177375.1">
    <property type="nucleotide sequence ID" value="NZ_JBHTCR010000003.1"/>
</dbReference>